<name>A0AA39Q1Q5_9AGAR</name>
<protein>
    <submittedName>
        <fullName evidence="1">Uncharacterized protein</fullName>
    </submittedName>
</protein>
<dbReference type="Proteomes" id="UP001175228">
    <property type="component" value="Unassembled WGS sequence"/>
</dbReference>
<keyword evidence="2" id="KW-1185">Reference proteome</keyword>
<dbReference type="AlphaFoldDB" id="A0AA39Q1Q5"/>
<evidence type="ECO:0000313" key="1">
    <source>
        <dbReference type="EMBL" id="KAK0493761.1"/>
    </source>
</evidence>
<proteinExistence type="predicted"/>
<reference evidence="1" key="1">
    <citation type="submission" date="2023-06" db="EMBL/GenBank/DDBJ databases">
        <authorList>
            <consortium name="Lawrence Berkeley National Laboratory"/>
            <person name="Ahrendt S."/>
            <person name="Sahu N."/>
            <person name="Indic B."/>
            <person name="Wong-Bajracharya J."/>
            <person name="Merenyi Z."/>
            <person name="Ke H.-M."/>
            <person name="Monk M."/>
            <person name="Kocsube S."/>
            <person name="Drula E."/>
            <person name="Lipzen A."/>
            <person name="Balint B."/>
            <person name="Henrissat B."/>
            <person name="Andreopoulos B."/>
            <person name="Martin F.M."/>
            <person name="Harder C.B."/>
            <person name="Rigling D."/>
            <person name="Ford K.L."/>
            <person name="Foster G.D."/>
            <person name="Pangilinan J."/>
            <person name="Papanicolaou A."/>
            <person name="Barry K."/>
            <person name="LaButti K."/>
            <person name="Viragh M."/>
            <person name="Koriabine M."/>
            <person name="Yan M."/>
            <person name="Riley R."/>
            <person name="Champramary S."/>
            <person name="Plett K.L."/>
            <person name="Tsai I.J."/>
            <person name="Slot J."/>
            <person name="Sipos G."/>
            <person name="Plett J."/>
            <person name="Nagy L.G."/>
            <person name="Grigoriev I.V."/>
        </authorList>
    </citation>
    <scope>NUCLEOTIDE SEQUENCE</scope>
    <source>
        <strain evidence="1">HWK02</strain>
    </source>
</reference>
<comment type="caution">
    <text evidence="1">The sequence shown here is derived from an EMBL/GenBank/DDBJ whole genome shotgun (WGS) entry which is preliminary data.</text>
</comment>
<feature type="non-terminal residue" evidence="1">
    <location>
        <position position="1"/>
    </location>
</feature>
<gene>
    <name evidence="1" type="ORF">EDD18DRAFT_1077975</name>
</gene>
<sequence length="194" mass="22245">ETKAAWQGNQMQEFLKGCCKEIQMDFSAKDQGMVLWRGKHYSKLTPADHQEIVWEIAKLEFCLELAELDHMVHGAAPSHDTACKLAVSCCFVGTISIANIGSANMGFANPIWFDHMPYLCLLCHVMQTWMCSKPDIIAKDKLSWLWTEVEILELEKVMTVYYIDMFFLHFSRPPVLLQYLPHNSSTSCVPLPWI</sequence>
<evidence type="ECO:0000313" key="2">
    <source>
        <dbReference type="Proteomes" id="UP001175228"/>
    </source>
</evidence>
<accession>A0AA39Q1Q5</accession>
<dbReference type="EMBL" id="JAUEPU010000023">
    <property type="protein sequence ID" value="KAK0493761.1"/>
    <property type="molecule type" value="Genomic_DNA"/>
</dbReference>
<organism evidence="1 2">
    <name type="scientific">Armillaria luteobubalina</name>
    <dbReference type="NCBI Taxonomy" id="153913"/>
    <lineage>
        <taxon>Eukaryota</taxon>
        <taxon>Fungi</taxon>
        <taxon>Dikarya</taxon>
        <taxon>Basidiomycota</taxon>
        <taxon>Agaricomycotina</taxon>
        <taxon>Agaricomycetes</taxon>
        <taxon>Agaricomycetidae</taxon>
        <taxon>Agaricales</taxon>
        <taxon>Marasmiineae</taxon>
        <taxon>Physalacriaceae</taxon>
        <taxon>Armillaria</taxon>
    </lineage>
</organism>